<protein>
    <submittedName>
        <fullName evidence="1">Uncharacterized protein</fullName>
    </submittedName>
</protein>
<dbReference type="RefSeq" id="WP_037907973.1">
    <property type="nucleotide sequence ID" value="NZ_JEMU01000007.1"/>
</dbReference>
<dbReference type="EMBL" id="JEMU01000007">
    <property type="protein sequence ID" value="KAJ03310.1"/>
    <property type="molecule type" value="Genomic_DNA"/>
</dbReference>
<sequence>MPNTTDIQPQDETRVQYLERNIAEVAEQRRVLQNAPLGVSISENDAELAAMEKVMRAELDKLRPYSVAENGSKFVVAHNGMFITDESGDKFLSFDTVKQAEAWIDEVVSGQIGVAA</sequence>
<accession>A0A061SV94</accession>
<keyword evidence="2" id="KW-1185">Reference proteome</keyword>
<organism evidence="1 2">
    <name type="scientific">Sulfitobacter mediterraneus</name>
    <dbReference type="NCBI Taxonomy" id="83219"/>
    <lineage>
        <taxon>Bacteria</taxon>
        <taxon>Pseudomonadati</taxon>
        <taxon>Pseudomonadota</taxon>
        <taxon>Alphaproteobacteria</taxon>
        <taxon>Rhodobacterales</taxon>
        <taxon>Roseobacteraceae</taxon>
        <taxon>Sulfitobacter</taxon>
    </lineage>
</organism>
<name>A0A061SV94_9RHOB</name>
<proteinExistence type="predicted"/>
<evidence type="ECO:0000313" key="2">
    <source>
        <dbReference type="Proteomes" id="UP000027337"/>
    </source>
</evidence>
<gene>
    <name evidence="1" type="ORF">PM02_10425</name>
</gene>
<dbReference type="STRING" id="83219.PM02_10425"/>
<reference evidence="1 2" key="1">
    <citation type="journal article" date="2014" name="Genome Announc.">
        <title>Draft Genome Sequences of Two Isolates of the Roseobacter Group, Sulfitobacter sp. Strains 3SOLIMAR09 and 1FIGIMAR09, from Harbors of Mallorca Island (Mediterranean Sea).</title>
        <authorList>
            <person name="Mas-Llado M."/>
            <person name="Pina-Villalonga J.M."/>
            <person name="Brunet-Galmes I."/>
            <person name="Nogales B."/>
            <person name="Bosch R."/>
        </authorList>
    </citation>
    <scope>NUCLEOTIDE SEQUENCE [LARGE SCALE GENOMIC DNA]</scope>
    <source>
        <strain evidence="1 2">1FIGIMAR09</strain>
    </source>
</reference>
<evidence type="ECO:0000313" key="1">
    <source>
        <dbReference type="EMBL" id="KAJ03310.1"/>
    </source>
</evidence>
<dbReference type="AlphaFoldDB" id="A0A061SV94"/>
<comment type="caution">
    <text evidence="1">The sequence shown here is derived from an EMBL/GenBank/DDBJ whole genome shotgun (WGS) entry which is preliminary data.</text>
</comment>
<dbReference type="Proteomes" id="UP000027337">
    <property type="component" value="Unassembled WGS sequence"/>
</dbReference>